<dbReference type="AlphaFoldDB" id="A0AAI9XNH6"/>
<evidence type="ECO:0000256" key="1">
    <source>
        <dbReference type="SAM" id="MobiDB-lite"/>
    </source>
</evidence>
<sequence>MEKPPAANDMSHVEPERPRAVSKWRCSRNHRSPVARASEPWPVACPCVLLFLLQTNPSPRLSAPLPSLHRRRFRPPGPLPKLLHKKQSPKSCKGKGALAPSVHVISNARHLAVLPRLRISVALTAAQQGWRLGGWKHLDLLVAFCGPHRTARAAQKSCLIFQVDDVEFLCWARALLSHHTSLGRPSRSPMTLAFLLLTAGRSSAYGSIRRVRSSTLAQALTTNRKQVTAGKDHLQLPPLSTGTGPKHAILALAKDSQPHTGLVAVTSLAS</sequence>
<feature type="region of interest" description="Disordered" evidence="1">
    <location>
        <begin position="63"/>
        <end position="92"/>
    </location>
</feature>
<organism evidence="2 3">
    <name type="scientific">Colletotrichum cuscutae</name>
    <dbReference type="NCBI Taxonomy" id="1209917"/>
    <lineage>
        <taxon>Eukaryota</taxon>
        <taxon>Fungi</taxon>
        <taxon>Dikarya</taxon>
        <taxon>Ascomycota</taxon>
        <taxon>Pezizomycotina</taxon>
        <taxon>Sordariomycetes</taxon>
        <taxon>Hypocreomycetidae</taxon>
        <taxon>Glomerellales</taxon>
        <taxon>Glomerellaceae</taxon>
        <taxon>Colletotrichum</taxon>
        <taxon>Colletotrichum acutatum species complex</taxon>
    </lineage>
</organism>
<reference evidence="2" key="1">
    <citation type="submission" date="2016-11" db="EMBL/GenBank/DDBJ databases">
        <title>The genome sequence of Colletotrichum cuscutae.</title>
        <authorList>
            <person name="Baroncelli R."/>
        </authorList>
    </citation>
    <scope>NUCLEOTIDE SEQUENCE</scope>
    <source>
        <strain evidence="2">IMI 304802</strain>
    </source>
</reference>
<proteinExistence type="predicted"/>
<comment type="caution">
    <text evidence="2">The sequence shown here is derived from an EMBL/GenBank/DDBJ whole genome shotgun (WGS) entry which is preliminary data.</text>
</comment>
<gene>
    <name evidence="2" type="ORF">CCUS01_10396</name>
</gene>
<dbReference type="Proteomes" id="UP001239213">
    <property type="component" value="Unassembled WGS sequence"/>
</dbReference>
<protein>
    <submittedName>
        <fullName evidence="2">Uncharacterized protein</fullName>
    </submittedName>
</protein>
<accession>A0AAI9XNH6</accession>
<evidence type="ECO:0000313" key="3">
    <source>
        <dbReference type="Proteomes" id="UP001239213"/>
    </source>
</evidence>
<evidence type="ECO:0000313" key="2">
    <source>
        <dbReference type="EMBL" id="KAK1454434.1"/>
    </source>
</evidence>
<dbReference type="EMBL" id="MPDP01000290">
    <property type="protein sequence ID" value="KAK1454434.1"/>
    <property type="molecule type" value="Genomic_DNA"/>
</dbReference>
<name>A0AAI9XNH6_9PEZI</name>
<keyword evidence="3" id="KW-1185">Reference proteome</keyword>